<organism evidence="1 2">
    <name type="scientific">Desmospora activa DSM 45169</name>
    <dbReference type="NCBI Taxonomy" id="1121389"/>
    <lineage>
        <taxon>Bacteria</taxon>
        <taxon>Bacillati</taxon>
        <taxon>Bacillota</taxon>
        <taxon>Bacilli</taxon>
        <taxon>Bacillales</taxon>
        <taxon>Thermoactinomycetaceae</taxon>
        <taxon>Desmospora</taxon>
    </lineage>
</organism>
<evidence type="ECO:0008006" key="3">
    <source>
        <dbReference type="Google" id="ProtNLM"/>
    </source>
</evidence>
<evidence type="ECO:0000313" key="1">
    <source>
        <dbReference type="EMBL" id="PTM58802.1"/>
    </source>
</evidence>
<proteinExistence type="predicted"/>
<dbReference type="InterPro" id="IPR015001">
    <property type="entry name" value="DUF1850"/>
</dbReference>
<reference evidence="1 2" key="1">
    <citation type="submission" date="2018-04" db="EMBL/GenBank/DDBJ databases">
        <title>Genomic Encyclopedia of Archaeal and Bacterial Type Strains, Phase II (KMG-II): from individual species to whole genera.</title>
        <authorList>
            <person name="Goeker M."/>
        </authorList>
    </citation>
    <scope>NUCLEOTIDE SEQUENCE [LARGE SCALE GENOMIC DNA]</scope>
    <source>
        <strain evidence="1 2">DSM 45169</strain>
    </source>
</reference>
<name>A0A2T4ZA82_9BACL</name>
<gene>
    <name evidence="1" type="ORF">C8J48_1395</name>
</gene>
<dbReference type="Proteomes" id="UP000241639">
    <property type="component" value="Unassembled WGS sequence"/>
</dbReference>
<sequence length="163" mass="19280">MVLLLGCAWLLWPLHMLQVRDVETEEVYFRVPVEESQTVRLSWIHSIERTPWVEEYTVREKQFWLREVRVKSFGAGVDVEAAEVVNRDGWVIMRGMDRSDPALIFRYSTKAEYRLEVEGHLFNLKQRVAHHRPLQVRIETYPRFWLLIQDGGEPDENTPSTNG</sequence>
<protein>
    <recommendedName>
        <fullName evidence="3">DUF1850 domain-containing protein</fullName>
    </recommendedName>
</protein>
<accession>A0A2T4ZA82</accession>
<comment type="caution">
    <text evidence="1">The sequence shown here is derived from an EMBL/GenBank/DDBJ whole genome shotgun (WGS) entry which is preliminary data.</text>
</comment>
<dbReference type="EMBL" id="PZZP01000001">
    <property type="protein sequence ID" value="PTM58802.1"/>
    <property type="molecule type" value="Genomic_DNA"/>
</dbReference>
<evidence type="ECO:0000313" key="2">
    <source>
        <dbReference type="Proteomes" id="UP000241639"/>
    </source>
</evidence>
<keyword evidence="2" id="KW-1185">Reference proteome</keyword>
<dbReference type="Pfam" id="PF08905">
    <property type="entry name" value="DUF1850"/>
    <property type="match status" value="1"/>
</dbReference>
<dbReference type="AlphaFoldDB" id="A0A2T4ZA82"/>